<reference evidence="1 2" key="1">
    <citation type="submission" date="2020-09" db="EMBL/GenBank/DDBJ databases">
        <title>De no assembly of potato wild relative species, Solanum commersonii.</title>
        <authorList>
            <person name="Cho K."/>
        </authorList>
    </citation>
    <scope>NUCLEOTIDE SEQUENCE [LARGE SCALE GENOMIC DNA]</scope>
    <source>
        <strain evidence="1">LZ3.2</strain>
        <tissue evidence="1">Leaf</tissue>
    </source>
</reference>
<gene>
    <name evidence="1" type="ORF">H5410_021677</name>
</gene>
<dbReference type="Proteomes" id="UP000824120">
    <property type="component" value="Chromosome 4"/>
</dbReference>
<proteinExistence type="predicted"/>
<sequence>MFQIAFKPLTLEGLPETFLAALHDARKLNFRQSLMGSIEFTWHMDRDVKTNFVKSKLTTKTHIEWEEINFPTTWTLDSFISPSQMSNIVTNSEYSHITQNPNGGICIQFDDKNVPYSRHYFSNRRLPAIHHISPIEHVYGPACNHATSLHTIPLIISADQSNRLFNKIKIDPRTNVVQANDNLLIFLIRILLLYPKWILIPIKHNDECTPSRF</sequence>
<evidence type="ECO:0000313" key="1">
    <source>
        <dbReference type="EMBL" id="KAG5610396.1"/>
    </source>
</evidence>
<evidence type="ECO:0000313" key="2">
    <source>
        <dbReference type="Proteomes" id="UP000824120"/>
    </source>
</evidence>
<name>A0A9J5ZFY7_SOLCO</name>
<comment type="caution">
    <text evidence="1">The sequence shown here is derived from an EMBL/GenBank/DDBJ whole genome shotgun (WGS) entry which is preliminary data.</text>
</comment>
<organism evidence="1 2">
    <name type="scientific">Solanum commersonii</name>
    <name type="common">Commerson's wild potato</name>
    <name type="synonym">Commerson's nightshade</name>
    <dbReference type="NCBI Taxonomy" id="4109"/>
    <lineage>
        <taxon>Eukaryota</taxon>
        <taxon>Viridiplantae</taxon>
        <taxon>Streptophyta</taxon>
        <taxon>Embryophyta</taxon>
        <taxon>Tracheophyta</taxon>
        <taxon>Spermatophyta</taxon>
        <taxon>Magnoliopsida</taxon>
        <taxon>eudicotyledons</taxon>
        <taxon>Gunneridae</taxon>
        <taxon>Pentapetalae</taxon>
        <taxon>asterids</taxon>
        <taxon>lamiids</taxon>
        <taxon>Solanales</taxon>
        <taxon>Solanaceae</taxon>
        <taxon>Solanoideae</taxon>
        <taxon>Solaneae</taxon>
        <taxon>Solanum</taxon>
    </lineage>
</organism>
<dbReference type="OrthoDB" id="1436172at2759"/>
<dbReference type="AlphaFoldDB" id="A0A9J5ZFY7"/>
<dbReference type="EMBL" id="JACXVP010000004">
    <property type="protein sequence ID" value="KAG5610396.1"/>
    <property type="molecule type" value="Genomic_DNA"/>
</dbReference>
<accession>A0A9J5ZFY7</accession>
<keyword evidence="2" id="KW-1185">Reference proteome</keyword>
<protein>
    <submittedName>
        <fullName evidence="1">Uncharacterized protein</fullName>
    </submittedName>
</protein>